<evidence type="ECO:0000256" key="4">
    <source>
        <dbReference type="ARBA" id="ARBA00023212"/>
    </source>
</evidence>
<feature type="compositionally biased region" description="Polar residues" evidence="6">
    <location>
        <begin position="1"/>
        <end position="10"/>
    </location>
</feature>
<dbReference type="OrthoDB" id="2682603at2759"/>
<feature type="region of interest" description="Disordered" evidence="6">
    <location>
        <begin position="465"/>
        <end position="570"/>
    </location>
</feature>
<dbReference type="AlphaFoldDB" id="A0A0C3P0J8"/>
<evidence type="ECO:0000256" key="6">
    <source>
        <dbReference type="SAM" id="MobiDB-lite"/>
    </source>
</evidence>
<feature type="compositionally biased region" description="Acidic residues" evidence="6">
    <location>
        <begin position="279"/>
        <end position="289"/>
    </location>
</feature>
<evidence type="ECO:0000256" key="2">
    <source>
        <dbReference type="ARBA" id="ARBA00005885"/>
    </source>
</evidence>
<comment type="similarity">
    <text evidence="2">Belongs to the TPX2 family.</text>
</comment>
<evidence type="ECO:0000256" key="5">
    <source>
        <dbReference type="SAM" id="Coils"/>
    </source>
</evidence>
<feature type="compositionally biased region" description="Polar residues" evidence="6">
    <location>
        <begin position="296"/>
        <end position="320"/>
    </location>
</feature>
<evidence type="ECO:0000256" key="3">
    <source>
        <dbReference type="ARBA" id="ARBA00022490"/>
    </source>
</evidence>
<sequence>MTTPRTSTHSPPMLTDLTLSQIPDLSRASSEDNLLADDSDFDLLRRDYEQGLVASFASEQPSPRPTTRGIFKAKTNKSSLLRPPSTISTNSPSKNTRVVHKTTRQFAEHQPDPDTENVLSQDILRRVRANKSRRSAIEATDVPYAYTHPVHAKLDARVQSTKPPSTRQTQSQIPRIADTNLKDYECQSSDGSRARLPRRNAPTPEAASLPTTGPVDEILPVHRVNTPTPEATNLATAGLHGADVPPIPAPTHIPTQPYPDTSSPSFPPQQLPKASSNNMEDDEQEELEVADITISIADSDSESTTSKSPNNTNVNSNSIPTRYLEQERVQTVFSPMRRGTKRSTDGNQEAADEGNREEDGEDGETNLRMDVQLSAERDGTGGEGGPTCMAEHETKRSKKVHPQKKVKVSESTSAKTLPAKRTKYVPRSATACISSTATSTSKMTTMAKAGAGGGKTIGAPHLTQLREAHRRLGIAKSERPIAPSGSGSSTRRSGTSAAGGRIGVRPSSRSVSASLSQRHTKPVTGKEVPLPSRPGPSMLPNEREKEPWVDRWPTDATDSKTNSGTETRTGGARLAAAGGHLTKPVPFTFRVDARVRRVVTDPCVCGPGLNGGIDGEKDKVKKRRDDELKKQTLLESDHGESWLRRPAPSSSVPPKPATVTTISTNTATSTASSTTSMTSTTTTVPHPFTFTTTLRATERAKFDALIREKQEEMARAREEARKQVEEELQREVKEMRRRAVPKAHEVPEWYKDMPKRGAEGMGGG</sequence>
<comment type="subcellular location">
    <subcellularLocation>
        <location evidence="1">Cytoplasm</location>
        <location evidence="1">Cytoskeleton</location>
    </subcellularLocation>
</comment>
<feature type="compositionally biased region" description="Basic and acidic residues" evidence="6">
    <location>
        <begin position="541"/>
        <end position="553"/>
    </location>
</feature>
<evidence type="ECO:0000259" key="7">
    <source>
        <dbReference type="Pfam" id="PF06886"/>
    </source>
</evidence>
<feature type="region of interest" description="Disordered" evidence="6">
    <location>
        <begin position="54"/>
        <end position="119"/>
    </location>
</feature>
<evidence type="ECO:0000313" key="9">
    <source>
        <dbReference type="Proteomes" id="UP000054217"/>
    </source>
</evidence>
<dbReference type="GO" id="GO:0005856">
    <property type="term" value="C:cytoskeleton"/>
    <property type="evidence" value="ECO:0007669"/>
    <property type="project" value="UniProtKB-SubCell"/>
</dbReference>
<feature type="region of interest" description="Disordered" evidence="6">
    <location>
        <begin position="1"/>
        <end position="20"/>
    </location>
</feature>
<keyword evidence="9" id="KW-1185">Reference proteome</keyword>
<name>A0A0C3P0J8_PISTI</name>
<dbReference type="Proteomes" id="UP000054217">
    <property type="component" value="Unassembled WGS sequence"/>
</dbReference>
<feature type="region of interest" description="Disordered" evidence="6">
    <location>
        <begin position="156"/>
        <end position="219"/>
    </location>
</feature>
<evidence type="ECO:0000313" key="8">
    <source>
        <dbReference type="EMBL" id="KIO00824.1"/>
    </source>
</evidence>
<protein>
    <recommendedName>
        <fullName evidence="7">TPX2 C-terminal domain-containing protein</fullName>
    </recommendedName>
</protein>
<reference evidence="8 9" key="1">
    <citation type="submission" date="2014-04" db="EMBL/GenBank/DDBJ databases">
        <authorList>
            <consortium name="DOE Joint Genome Institute"/>
            <person name="Kuo A."/>
            <person name="Kohler A."/>
            <person name="Costa M.D."/>
            <person name="Nagy L.G."/>
            <person name="Floudas D."/>
            <person name="Copeland A."/>
            <person name="Barry K.W."/>
            <person name="Cichocki N."/>
            <person name="Veneault-Fourrey C."/>
            <person name="LaButti K."/>
            <person name="Lindquist E.A."/>
            <person name="Lipzen A."/>
            <person name="Lundell T."/>
            <person name="Morin E."/>
            <person name="Murat C."/>
            <person name="Sun H."/>
            <person name="Tunlid A."/>
            <person name="Henrissat B."/>
            <person name="Grigoriev I.V."/>
            <person name="Hibbett D.S."/>
            <person name="Martin F."/>
            <person name="Nordberg H.P."/>
            <person name="Cantor M.N."/>
            <person name="Hua S.X."/>
        </authorList>
    </citation>
    <scope>NUCLEOTIDE SEQUENCE [LARGE SCALE GENOMIC DNA]</scope>
    <source>
        <strain evidence="8 9">Marx 270</strain>
    </source>
</reference>
<feature type="compositionally biased region" description="Low complexity" evidence="6">
    <location>
        <begin position="484"/>
        <end position="499"/>
    </location>
</feature>
<accession>A0A0C3P0J8</accession>
<dbReference type="Pfam" id="PF06886">
    <property type="entry name" value="TPX2"/>
    <property type="match status" value="1"/>
</dbReference>
<gene>
    <name evidence="8" type="ORF">M404DRAFT_1003533</name>
</gene>
<keyword evidence="4" id="KW-0206">Cytoskeleton</keyword>
<feature type="region of interest" description="Disordered" evidence="6">
    <location>
        <begin position="609"/>
        <end position="684"/>
    </location>
</feature>
<feature type="compositionally biased region" description="Polar residues" evidence="6">
    <location>
        <begin position="85"/>
        <end position="96"/>
    </location>
</feature>
<feature type="compositionally biased region" description="Acidic residues" evidence="6">
    <location>
        <begin position="350"/>
        <end position="364"/>
    </location>
</feature>
<feature type="domain" description="TPX2 C-terminal" evidence="7">
    <location>
        <begin position="688"/>
        <end position="754"/>
    </location>
</feature>
<reference evidence="9" key="2">
    <citation type="submission" date="2015-01" db="EMBL/GenBank/DDBJ databases">
        <title>Evolutionary Origins and Diversification of the Mycorrhizal Mutualists.</title>
        <authorList>
            <consortium name="DOE Joint Genome Institute"/>
            <consortium name="Mycorrhizal Genomics Consortium"/>
            <person name="Kohler A."/>
            <person name="Kuo A."/>
            <person name="Nagy L.G."/>
            <person name="Floudas D."/>
            <person name="Copeland A."/>
            <person name="Barry K.W."/>
            <person name="Cichocki N."/>
            <person name="Veneault-Fourrey C."/>
            <person name="LaButti K."/>
            <person name="Lindquist E.A."/>
            <person name="Lipzen A."/>
            <person name="Lundell T."/>
            <person name="Morin E."/>
            <person name="Murat C."/>
            <person name="Riley R."/>
            <person name="Ohm R."/>
            <person name="Sun H."/>
            <person name="Tunlid A."/>
            <person name="Henrissat B."/>
            <person name="Grigoriev I.V."/>
            <person name="Hibbett D.S."/>
            <person name="Martin F."/>
        </authorList>
    </citation>
    <scope>NUCLEOTIDE SEQUENCE [LARGE SCALE GENOMIC DNA]</scope>
    <source>
        <strain evidence="9">Marx 270</strain>
    </source>
</reference>
<feature type="compositionally biased region" description="Low complexity" evidence="6">
    <location>
        <begin position="507"/>
        <end position="516"/>
    </location>
</feature>
<keyword evidence="3" id="KW-0963">Cytoplasm</keyword>
<evidence type="ECO:0000256" key="1">
    <source>
        <dbReference type="ARBA" id="ARBA00004245"/>
    </source>
</evidence>
<dbReference type="EMBL" id="KN831993">
    <property type="protein sequence ID" value="KIO00824.1"/>
    <property type="molecule type" value="Genomic_DNA"/>
</dbReference>
<organism evidence="8 9">
    <name type="scientific">Pisolithus tinctorius Marx 270</name>
    <dbReference type="NCBI Taxonomy" id="870435"/>
    <lineage>
        <taxon>Eukaryota</taxon>
        <taxon>Fungi</taxon>
        <taxon>Dikarya</taxon>
        <taxon>Basidiomycota</taxon>
        <taxon>Agaricomycotina</taxon>
        <taxon>Agaricomycetes</taxon>
        <taxon>Agaricomycetidae</taxon>
        <taxon>Boletales</taxon>
        <taxon>Sclerodermatineae</taxon>
        <taxon>Pisolithaceae</taxon>
        <taxon>Pisolithus</taxon>
    </lineage>
</organism>
<dbReference type="HOGENOM" id="CLU_365283_0_0_1"/>
<dbReference type="STRING" id="870435.A0A0C3P0J8"/>
<feature type="compositionally biased region" description="Low complexity" evidence="6">
    <location>
        <begin position="657"/>
        <end position="684"/>
    </location>
</feature>
<dbReference type="InterPro" id="IPR027329">
    <property type="entry name" value="TPX2_C"/>
</dbReference>
<keyword evidence="5" id="KW-0175">Coiled coil</keyword>
<feature type="region of interest" description="Disordered" evidence="6">
    <location>
        <begin position="238"/>
        <end position="426"/>
    </location>
</feature>
<feature type="compositionally biased region" description="Basic and acidic residues" evidence="6">
    <location>
        <begin position="614"/>
        <end position="643"/>
    </location>
</feature>
<feature type="compositionally biased region" description="Polar residues" evidence="6">
    <location>
        <begin position="158"/>
        <end position="173"/>
    </location>
</feature>
<feature type="compositionally biased region" description="Basic residues" evidence="6">
    <location>
        <begin position="395"/>
        <end position="406"/>
    </location>
</feature>
<dbReference type="InParanoid" id="A0A0C3P0J8"/>
<feature type="coiled-coil region" evidence="5">
    <location>
        <begin position="699"/>
        <end position="738"/>
    </location>
</feature>
<proteinExistence type="inferred from homology"/>